<dbReference type="Proteomes" id="UP000558488">
    <property type="component" value="Unassembled WGS sequence"/>
</dbReference>
<proteinExistence type="predicted"/>
<sequence length="239" mass="26153">MFDKSSRLKNTQNHRILHQGHFVGLRGCLVAPQWNSPAGLRRRQWQQRLIMALCVSLLVFLHGVLTLQMKGAFGLSDESSDSSPGHRKGYYVFQLLPIQRLKEKRENAFDRKAADLLALWTSSVFGFPDRIRTTVNTEASFQLPPAPVIPRQSPPTLTVPVLGSTALRGPVLTPATQSKGLESNGETSVSGNLGNYFGMSARLPLIPQVLTTPALPTTGAPHSTSFPTSPTTKEPRGDM</sequence>
<evidence type="ECO:0000256" key="1">
    <source>
        <dbReference type="SAM" id="MobiDB-lite"/>
    </source>
</evidence>
<gene>
    <name evidence="3" type="ORF">mPipKuh1_007862</name>
</gene>
<protein>
    <submittedName>
        <fullName evidence="3">Uncharacterized protein</fullName>
    </submittedName>
</protein>
<keyword evidence="4" id="KW-1185">Reference proteome</keyword>
<dbReference type="OrthoDB" id="9790015at2759"/>
<feature type="compositionally biased region" description="Low complexity" evidence="1">
    <location>
        <begin position="212"/>
        <end position="232"/>
    </location>
</feature>
<organism evidence="3 4">
    <name type="scientific">Pipistrellus kuhlii</name>
    <name type="common">Kuhl's pipistrelle</name>
    <dbReference type="NCBI Taxonomy" id="59472"/>
    <lineage>
        <taxon>Eukaryota</taxon>
        <taxon>Metazoa</taxon>
        <taxon>Chordata</taxon>
        <taxon>Craniata</taxon>
        <taxon>Vertebrata</taxon>
        <taxon>Euteleostomi</taxon>
        <taxon>Mammalia</taxon>
        <taxon>Eutheria</taxon>
        <taxon>Laurasiatheria</taxon>
        <taxon>Chiroptera</taxon>
        <taxon>Yangochiroptera</taxon>
        <taxon>Vespertilionidae</taxon>
        <taxon>Pipistrellus</taxon>
    </lineage>
</organism>
<accession>A0A7J8B2E1</accession>
<evidence type="ECO:0000313" key="3">
    <source>
        <dbReference type="EMBL" id="KAF6392679.1"/>
    </source>
</evidence>
<comment type="caution">
    <text evidence="3">The sequence shown here is derived from an EMBL/GenBank/DDBJ whole genome shotgun (WGS) entry which is preliminary data.</text>
</comment>
<evidence type="ECO:0000256" key="2">
    <source>
        <dbReference type="SAM" id="Phobius"/>
    </source>
</evidence>
<feature type="transmembrane region" description="Helical" evidence="2">
    <location>
        <begin position="49"/>
        <end position="69"/>
    </location>
</feature>
<feature type="region of interest" description="Disordered" evidence="1">
    <location>
        <begin position="212"/>
        <end position="239"/>
    </location>
</feature>
<dbReference type="AlphaFoldDB" id="A0A7J8B2E1"/>
<evidence type="ECO:0000313" key="4">
    <source>
        <dbReference type="Proteomes" id="UP000558488"/>
    </source>
</evidence>
<keyword evidence="2" id="KW-1133">Transmembrane helix</keyword>
<name>A0A7J8B2E1_PIPKU</name>
<reference evidence="3 4" key="1">
    <citation type="journal article" date="2020" name="Nature">
        <title>Six reference-quality genomes reveal evolution of bat adaptations.</title>
        <authorList>
            <person name="Jebb D."/>
            <person name="Huang Z."/>
            <person name="Pippel M."/>
            <person name="Hughes G.M."/>
            <person name="Lavrichenko K."/>
            <person name="Devanna P."/>
            <person name="Winkler S."/>
            <person name="Jermiin L.S."/>
            <person name="Skirmuntt E.C."/>
            <person name="Katzourakis A."/>
            <person name="Burkitt-Gray L."/>
            <person name="Ray D.A."/>
            <person name="Sullivan K.A.M."/>
            <person name="Roscito J.G."/>
            <person name="Kirilenko B.M."/>
            <person name="Davalos L.M."/>
            <person name="Corthals A.P."/>
            <person name="Power M.L."/>
            <person name="Jones G."/>
            <person name="Ransome R.D."/>
            <person name="Dechmann D.K.N."/>
            <person name="Locatelli A.G."/>
            <person name="Puechmaille S.J."/>
            <person name="Fedrigo O."/>
            <person name="Jarvis E.D."/>
            <person name="Hiller M."/>
            <person name="Vernes S.C."/>
            <person name="Myers E.W."/>
            <person name="Teeling E.C."/>
        </authorList>
    </citation>
    <scope>NUCLEOTIDE SEQUENCE [LARGE SCALE GENOMIC DNA]</scope>
    <source>
        <strain evidence="3">MPipKuh1</strain>
        <tissue evidence="3">Flight muscle</tissue>
    </source>
</reference>
<keyword evidence="2" id="KW-0472">Membrane</keyword>
<dbReference type="EMBL" id="JACAGB010000001">
    <property type="protein sequence ID" value="KAF6392679.1"/>
    <property type="molecule type" value="Genomic_DNA"/>
</dbReference>
<keyword evidence="2" id="KW-0812">Transmembrane</keyword>